<name>A0A4P7D2P4_9BURK</name>
<protein>
    <submittedName>
        <fullName evidence="8">Oxidoreductase</fullName>
    </submittedName>
</protein>
<organism evidence="8 9">
    <name type="scientific">Paraburkholderia pallida</name>
    <dbReference type="NCBI Taxonomy" id="2547399"/>
    <lineage>
        <taxon>Bacteria</taxon>
        <taxon>Pseudomonadati</taxon>
        <taxon>Pseudomonadota</taxon>
        <taxon>Betaproteobacteria</taxon>
        <taxon>Burkholderiales</taxon>
        <taxon>Burkholderiaceae</taxon>
        <taxon>Paraburkholderia</taxon>
    </lineage>
</organism>
<evidence type="ECO:0000256" key="4">
    <source>
        <dbReference type="ARBA" id="ARBA00023002"/>
    </source>
</evidence>
<evidence type="ECO:0000313" key="9">
    <source>
        <dbReference type="Proteomes" id="UP000295727"/>
    </source>
</evidence>
<dbReference type="GO" id="GO:0051537">
    <property type="term" value="F:2 iron, 2 sulfur cluster binding"/>
    <property type="evidence" value="ECO:0007669"/>
    <property type="project" value="UniProtKB-KW"/>
</dbReference>
<feature type="domain" description="Rieske" evidence="7">
    <location>
        <begin position="46"/>
        <end position="159"/>
    </location>
</feature>
<dbReference type="GO" id="GO:0005506">
    <property type="term" value="F:iron ion binding"/>
    <property type="evidence" value="ECO:0007669"/>
    <property type="project" value="InterPro"/>
</dbReference>
<keyword evidence="2" id="KW-0001">2Fe-2S</keyword>
<keyword evidence="3" id="KW-0479">Metal-binding</keyword>
<dbReference type="AlphaFoldDB" id="A0A4P7D2P4"/>
<evidence type="ECO:0000256" key="1">
    <source>
        <dbReference type="ARBA" id="ARBA00008751"/>
    </source>
</evidence>
<dbReference type="EMBL" id="CP038149">
    <property type="protein sequence ID" value="QBR00744.1"/>
    <property type="molecule type" value="Genomic_DNA"/>
</dbReference>
<sequence>MRPSFSFRHDPEAIRTLFDDDRVHRDVYLNDELFQLECERLFARSWVYVGHESQVPGAGDFITTSVAGQPLVMIKQADGTVRIMLNRCAHKGAMLVSAPSGNVGKFFKCPYHAWTYRTDGKPLAVPLRAGYEGTRLAACENSRGLESVATATYRGFVFARLARDGIAFEDYFGDMLGVLDNLADRSPTGELRIAGGVFRSVMNCNWKMYLENVIDAVHPISTHASAWQTARDIAQEWAHDEPKPMELEQLLPFGSSYDFYQQAGARIFPNGHCILGTRSSIHTGQDLPADYRDALVKAHGEPRVSEILAFTPQNSVLFPTLAIKSTPQTMRVIRPLAVNRTLVEIFALEPVGAPTELLQRTLSYNRLVFSPMSVVAHDDIQVFETMQAALAARGNPWVSLHRECRGGEHGGAPADVSGNDEVLMRNMYRSWVDLMGQRADGEDELAREQCDELS</sequence>
<dbReference type="PANTHER" id="PTHR43756:SF1">
    <property type="entry name" value="3-PHENYLPROPIONATE_CINNAMIC ACID DIOXYGENASE SUBUNIT ALPHA"/>
    <property type="match status" value="1"/>
</dbReference>
<dbReference type="InterPro" id="IPR001663">
    <property type="entry name" value="Rng_hydr_dOase-A"/>
</dbReference>
<dbReference type="InterPro" id="IPR036922">
    <property type="entry name" value="Rieske_2Fe-2S_sf"/>
</dbReference>
<dbReference type="GO" id="GO:0016491">
    <property type="term" value="F:oxidoreductase activity"/>
    <property type="evidence" value="ECO:0007669"/>
    <property type="project" value="UniProtKB-KW"/>
</dbReference>
<dbReference type="KEGG" id="ppai:E1956_20740"/>
<evidence type="ECO:0000256" key="5">
    <source>
        <dbReference type="ARBA" id="ARBA00023004"/>
    </source>
</evidence>
<evidence type="ECO:0000259" key="7">
    <source>
        <dbReference type="PROSITE" id="PS51296"/>
    </source>
</evidence>
<dbReference type="SUPFAM" id="SSF50022">
    <property type="entry name" value="ISP domain"/>
    <property type="match status" value="1"/>
</dbReference>
<evidence type="ECO:0000256" key="6">
    <source>
        <dbReference type="ARBA" id="ARBA00023014"/>
    </source>
</evidence>
<dbReference type="OrthoDB" id="9790995at2"/>
<accession>A0A4P7D2P4</accession>
<evidence type="ECO:0000313" key="8">
    <source>
        <dbReference type="EMBL" id="QBR00744.1"/>
    </source>
</evidence>
<dbReference type="SUPFAM" id="SSF55961">
    <property type="entry name" value="Bet v1-like"/>
    <property type="match status" value="1"/>
</dbReference>
<keyword evidence="5" id="KW-0408">Iron</keyword>
<dbReference type="Gene3D" id="3.90.380.10">
    <property type="entry name" value="Naphthalene 1,2-dioxygenase Alpha Subunit, Chain A, domain 1"/>
    <property type="match status" value="1"/>
</dbReference>
<keyword evidence="6" id="KW-0411">Iron-sulfur</keyword>
<dbReference type="PANTHER" id="PTHR43756">
    <property type="entry name" value="CHOLINE MONOOXYGENASE, CHLOROPLASTIC"/>
    <property type="match status" value="1"/>
</dbReference>
<dbReference type="InterPro" id="IPR015879">
    <property type="entry name" value="Ring_hydroxy_dOase_asu_C_dom"/>
</dbReference>
<dbReference type="Proteomes" id="UP000295727">
    <property type="component" value="Chromosome 2"/>
</dbReference>
<keyword evidence="9" id="KW-1185">Reference proteome</keyword>
<dbReference type="Pfam" id="PF00355">
    <property type="entry name" value="Rieske"/>
    <property type="match status" value="1"/>
</dbReference>
<dbReference type="Gene3D" id="2.102.10.10">
    <property type="entry name" value="Rieske [2Fe-2S] iron-sulphur domain"/>
    <property type="match status" value="1"/>
</dbReference>
<reference evidence="8 9" key="1">
    <citation type="submission" date="2019-03" db="EMBL/GenBank/DDBJ databases">
        <title>Paraburkholderia sp. 7MH5, isolated from subtropical forest soil.</title>
        <authorList>
            <person name="Gao Z.-H."/>
            <person name="Qiu L.-H."/>
        </authorList>
    </citation>
    <scope>NUCLEOTIDE SEQUENCE [LARGE SCALE GENOMIC DNA]</scope>
    <source>
        <strain evidence="8 9">7MH5</strain>
    </source>
</reference>
<gene>
    <name evidence="8" type="ORF">E1956_20740</name>
</gene>
<evidence type="ECO:0000256" key="2">
    <source>
        <dbReference type="ARBA" id="ARBA00022714"/>
    </source>
</evidence>
<evidence type="ECO:0000256" key="3">
    <source>
        <dbReference type="ARBA" id="ARBA00022723"/>
    </source>
</evidence>
<dbReference type="PROSITE" id="PS51296">
    <property type="entry name" value="RIESKE"/>
    <property type="match status" value="1"/>
</dbReference>
<keyword evidence="4" id="KW-0560">Oxidoreductase</keyword>
<comment type="similarity">
    <text evidence="1">Belongs to the bacterial ring-hydroxylating dioxygenase alpha subunit family.</text>
</comment>
<dbReference type="InterPro" id="IPR017941">
    <property type="entry name" value="Rieske_2Fe-2S"/>
</dbReference>
<dbReference type="Pfam" id="PF00848">
    <property type="entry name" value="Ring_hydroxyl_A"/>
    <property type="match status" value="1"/>
</dbReference>
<proteinExistence type="inferred from homology"/>
<dbReference type="PRINTS" id="PR00090">
    <property type="entry name" value="RNGDIOXGNASE"/>
</dbReference>